<evidence type="ECO:0000256" key="1">
    <source>
        <dbReference type="ARBA" id="ARBA00023172"/>
    </source>
</evidence>
<dbReference type="InterPro" id="IPR013762">
    <property type="entry name" value="Integrase-like_cat_sf"/>
</dbReference>
<dbReference type="SUPFAM" id="SSF56349">
    <property type="entry name" value="DNA breaking-rejoining enzymes"/>
    <property type="match status" value="1"/>
</dbReference>
<keyword evidence="1" id="KW-0233">DNA recombination</keyword>
<dbReference type="Proteomes" id="UP000284605">
    <property type="component" value="Unassembled WGS sequence"/>
</dbReference>
<sequence>MLFLPDSKTGRKTIVLAAAALAVLEDIGGNSVYVIEGDDVEKPKADLKKPWALVSRHAGLEGVRRHDLRHSFASVGAGSGMGLPIIGKLLGHANTTTTQRYAHLDGDTPDRSDAA</sequence>
<dbReference type="Gene3D" id="1.10.443.10">
    <property type="entry name" value="Intergrase catalytic core"/>
    <property type="match status" value="1"/>
</dbReference>
<accession>A0A418WII9</accession>
<organism evidence="3 4">
    <name type="scientific">Oleomonas cavernae</name>
    <dbReference type="NCBI Taxonomy" id="2320859"/>
    <lineage>
        <taxon>Bacteria</taxon>
        <taxon>Pseudomonadati</taxon>
        <taxon>Pseudomonadota</taxon>
        <taxon>Alphaproteobacteria</taxon>
        <taxon>Acetobacterales</taxon>
        <taxon>Acetobacteraceae</taxon>
        <taxon>Oleomonas</taxon>
    </lineage>
</organism>
<dbReference type="OrthoDB" id="7298605at2"/>
<evidence type="ECO:0000259" key="2">
    <source>
        <dbReference type="PROSITE" id="PS51898"/>
    </source>
</evidence>
<dbReference type="EMBL" id="QYUK01000011">
    <property type="protein sequence ID" value="RJF89815.1"/>
    <property type="molecule type" value="Genomic_DNA"/>
</dbReference>
<dbReference type="InterPro" id="IPR002104">
    <property type="entry name" value="Integrase_catalytic"/>
</dbReference>
<dbReference type="AlphaFoldDB" id="A0A418WII9"/>
<keyword evidence="4" id="KW-1185">Reference proteome</keyword>
<dbReference type="GO" id="GO:0006310">
    <property type="term" value="P:DNA recombination"/>
    <property type="evidence" value="ECO:0007669"/>
    <property type="project" value="UniProtKB-KW"/>
</dbReference>
<dbReference type="GO" id="GO:0003677">
    <property type="term" value="F:DNA binding"/>
    <property type="evidence" value="ECO:0007669"/>
    <property type="project" value="InterPro"/>
</dbReference>
<protein>
    <recommendedName>
        <fullName evidence="2">Tyr recombinase domain-containing protein</fullName>
    </recommendedName>
</protein>
<feature type="domain" description="Tyr recombinase" evidence="2">
    <location>
        <begin position="1"/>
        <end position="115"/>
    </location>
</feature>
<comment type="caution">
    <text evidence="3">The sequence shown here is derived from an EMBL/GenBank/DDBJ whole genome shotgun (WGS) entry which is preliminary data.</text>
</comment>
<name>A0A418WII9_9PROT</name>
<reference evidence="3 4" key="1">
    <citation type="submission" date="2018-09" db="EMBL/GenBank/DDBJ databases">
        <authorList>
            <person name="Zhu H."/>
        </authorList>
    </citation>
    <scope>NUCLEOTIDE SEQUENCE [LARGE SCALE GENOMIC DNA]</scope>
    <source>
        <strain evidence="3 4">K1W22B-8</strain>
    </source>
</reference>
<proteinExistence type="predicted"/>
<dbReference type="PROSITE" id="PS51898">
    <property type="entry name" value="TYR_RECOMBINASE"/>
    <property type="match status" value="1"/>
</dbReference>
<evidence type="ECO:0000313" key="4">
    <source>
        <dbReference type="Proteomes" id="UP000284605"/>
    </source>
</evidence>
<dbReference type="InterPro" id="IPR011010">
    <property type="entry name" value="DNA_brk_join_enz"/>
</dbReference>
<dbReference type="Pfam" id="PF00589">
    <property type="entry name" value="Phage_integrase"/>
    <property type="match status" value="1"/>
</dbReference>
<gene>
    <name evidence="3" type="ORF">D3874_24975</name>
</gene>
<dbReference type="GO" id="GO:0015074">
    <property type="term" value="P:DNA integration"/>
    <property type="evidence" value="ECO:0007669"/>
    <property type="project" value="InterPro"/>
</dbReference>
<evidence type="ECO:0000313" key="3">
    <source>
        <dbReference type="EMBL" id="RJF89815.1"/>
    </source>
</evidence>